<evidence type="ECO:0000313" key="2">
    <source>
        <dbReference type="EMBL" id="TDY02620.1"/>
    </source>
</evidence>
<reference evidence="2 3" key="1">
    <citation type="submission" date="2019-03" db="EMBL/GenBank/DDBJ databases">
        <title>Genomic Encyclopedia of Type Strains, Phase IV (KMG-IV): sequencing the most valuable type-strain genomes for metagenomic binning, comparative biology and taxonomic classification.</title>
        <authorList>
            <person name="Goeker M."/>
        </authorList>
    </citation>
    <scope>NUCLEOTIDE SEQUENCE [LARGE SCALE GENOMIC DNA]</scope>
    <source>
        <strain evidence="2 3">DSM 16326</strain>
    </source>
</reference>
<keyword evidence="3" id="KW-1185">Reference proteome</keyword>
<dbReference type="EMBL" id="SOQX01000002">
    <property type="protein sequence ID" value="TDY02620.1"/>
    <property type="molecule type" value="Genomic_DNA"/>
</dbReference>
<evidence type="ECO:0000256" key="1">
    <source>
        <dbReference type="SAM" id="Phobius"/>
    </source>
</evidence>
<gene>
    <name evidence="2" type="ORF">EDC23_0995</name>
</gene>
<feature type="transmembrane region" description="Helical" evidence="1">
    <location>
        <begin position="76"/>
        <end position="95"/>
    </location>
</feature>
<feature type="transmembrane region" description="Helical" evidence="1">
    <location>
        <begin position="134"/>
        <end position="154"/>
    </location>
</feature>
<dbReference type="AlphaFoldDB" id="A0A4R8IT93"/>
<keyword evidence="1" id="KW-0812">Transmembrane</keyword>
<keyword evidence="1" id="KW-0472">Membrane</keyword>
<comment type="caution">
    <text evidence="2">The sequence shown here is derived from an EMBL/GenBank/DDBJ whole genome shotgun (WGS) entry which is preliminary data.</text>
</comment>
<keyword evidence="1" id="KW-1133">Transmembrane helix</keyword>
<feature type="transmembrane region" description="Helical" evidence="1">
    <location>
        <begin position="45"/>
        <end position="64"/>
    </location>
</feature>
<organism evidence="2 3">
    <name type="scientific">Thiohalophilus thiocyanatoxydans</name>
    <dbReference type="NCBI Taxonomy" id="381308"/>
    <lineage>
        <taxon>Bacteria</taxon>
        <taxon>Pseudomonadati</taxon>
        <taxon>Pseudomonadota</taxon>
        <taxon>Gammaproteobacteria</taxon>
        <taxon>Thiohalomonadales</taxon>
        <taxon>Thiohalophilaceae</taxon>
        <taxon>Thiohalophilus</taxon>
    </lineage>
</organism>
<accession>A0A4R8IT93</accession>
<sequence>MVMRATLCTVLGVVFLLASIYGLMGVLQAASLFVGVRALLNANLWGSVFLVSLVVSVACFVAAFRTQESTPSRLSSATGLVLFAFSIWFVIPVIYDLLAIDSCLDRGGSFDYVNSVCDFSTNHPNISIFSRHGFRLTTFVIFSLVGLKLLVPYLHNYLSRRKHAL</sequence>
<evidence type="ECO:0000313" key="3">
    <source>
        <dbReference type="Proteomes" id="UP000294914"/>
    </source>
</evidence>
<name>A0A4R8IT93_9GAMM</name>
<proteinExistence type="predicted"/>
<protein>
    <submittedName>
        <fullName evidence="2">Uncharacterized protein</fullName>
    </submittedName>
</protein>
<dbReference type="Proteomes" id="UP000294914">
    <property type="component" value="Unassembled WGS sequence"/>
</dbReference>